<dbReference type="EMBL" id="JBFOLK010000034">
    <property type="protein sequence ID" value="KAL2458110.1"/>
    <property type="molecule type" value="Genomic_DNA"/>
</dbReference>
<feature type="coiled-coil region" evidence="1">
    <location>
        <begin position="173"/>
        <end position="200"/>
    </location>
</feature>
<evidence type="ECO:0000256" key="1">
    <source>
        <dbReference type="SAM" id="Coils"/>
    </source>
</evidence>
<gene>
    <name evidence="2" type="ORF">Adt_46088</name>
</gene>
<comment type="caution">
    <text evidence="2">The sequence shown here is derived from an EMBL/GenBank/DDBJ whole genome shotgun (WGS) entry which is preliminary data.</text>
</comment>
<dbReference type="Proteomes" id="UP001604336">
    <property type="component" value="Unassembled WGS sequence"/>
</dbReference>
<evidence type="ECO:0000313" key="2">
    <source>
        <dbReference type="EMBL" id="KAL2458110.1"/>
    </source>
</evidence>
<evidence type="ECO:0000313" key="3">
    <source>
        <dbReference type="Proteomes" id="UP001604336"/>
    </source>
</evidence>
<accession>A0ABD1P2M2</accession>
<keyword evidence="3" id="KW-1185">Reference proteome</keyword>
<keyword evidence="1" id="KW-0175">Coiled coil</keyword>
<reference evidence="3" key="1">
    <citation type="submission" date="2024-07" db="EMBL/GenBank/DDBJ databases">
        <title>Two chromosome-level genome assemblies of Korean endemic species Abeliophyllum distichum and Forsythia ovata (Oleaceae).</title>
        <authorList>
            <person name="Jang H."/>
        </authorList>
    </citation>
    <scope>NUCLEOTIDE SEQUENCE [LARGE SCALE GENOMIC DNA]</scope>
</reference>
<name>A0ABD1P2M2_9LAMI</name>
<protein>
    <submittedName>
        <fullName evidence="2">Uncharacterized protein</fullName>
    </submittedName>
</protein>
<organism evidence="2 3">
    <name type="scientific">Abeliophyllum distichum</name>
    <dbReference type="NCBI Taxonomy" id="126358"/>
    <lineage>
        <taxon>Eukaryota</taxon>
        <taxon>Viridiplantae</taxon>
        <taxon>Streptophyta</taxon>
        <taxon>Embryophyta</taxon>
        <taxon>Tracheophyta</taxon>
        <taxon>Spermatophyta</taxon>
        <taxon>Magnoliopsida</taxon>
        <taxon>eudicotyledons</taxon>
        <taxon>Gunneridae</taxon>
        <taxon>Pentapetalae</taxon>
        <taxon>asterids</taxon>
        <taxon>lamiids</taxon>
        <taxon>Lamiales</taxon>
        <taxon>Oleaceae</taxon>
        <taxon>Forsythieae</taxon>
        <taxon>Abeliophyllum</taxon>
    </lineage>
</organism>
<sequence>MLAFPLNWSVPLLKDFNSTPIFIEPEIDSLIILRTIEPLGRSINDVLTDDALVSAGIGHPYDMSADKFTEDFIEELARKNTQGQRKRRRDHSSGDLHLLIPICNLSHPNEKVTEDFQVISSCLDWEVVEASKDRSPESLERSIMVDERWILSLKKTDMINNREVRVIELERSLQEREDLLQQSGNKVRTLEETIDLLLQELVVNEEIAVEEYKRSEEYMTNVGMVGVRSRDMAFKRSREWLSERFLNTDFSGAPFMLSVDDDDDVDDEDDRLLLFTNIFNQNKDFENTFVAFCFLGGKVVYHLPSLLRMISSLNFCIFVKRDIVFPSKWMY</sequence>
<proteinExistence type="predicted"/>
<dbReference type="AlphaFoldDB" id="A0ABD1P2M2"/>